<dbReference type="AlphaFoldDB" id="A0A562TRT5"/>
<feature type="transmembrane region" description="Helical" evidence="1">
    <location>
        <begin position="100"/>
        <end position="122"/>
    </location>
</feature>
<proteinExistence type="predicted"/>
<dbReference type="Proteomes" id="UP000317010">
    <property type="component" value="Unassembled WGS sequence"/>
</dbReference>
<feature type="transmembrane region" description="Helical" evidence="1">
    <location>
        <begin position="21"/>
        <end position="38"/>
    </location>
</feature>
<sequence>MLISQANFWPLSPQTNFMKKLLKILLPPFAGFSLYFIGVRYNPEYFDLSIGEIGTGSLAGFMAFYKFTLPLLFTVAVLTQLLIVIPVWNNLLTKSKTRKWWAFISFVLICLLFAAGIGYLIWDYATGVHHLIVVCLFMWAVQLVYWLIDLFVLFLLE</sequence>
<feature type="transmembrane region" description="Helical" evidence="1">
    <location>
        <begin position="67"/>
        <end position="88"/>
    </location>
</feature>
<comment type="caution">
    <text evidence="2">The sequence shown here is derived from an EMBL/GenBank/DDBJ whole genome shotgun (WGS) entry which is preliminary data.</text>
</comment>
<gene>
    <name evidence="2" type="ORF">JN11_04043</name>
</gene>
<keyword evidence="1" id="KW-0812">Transmembrane</keyword>
<reference evidence="2 3" key="1">
    <citation type="submission" date="2019-07" db="EMBL/GenBank/DDBJ databases">
        <title>Genomic Encyclopedia of Archaeal and Bacterial Type Strains, Phase II (KMG-II): from individual species to whole genera.</title>
        <authorList>
            <person name="Goeker M."/>
        </authorList>
    </citation>
    <scope>NUCLEOTIDE SEQUENCE [LARGE SCALE GENOMIC DNA]</scope>
    <source>
        <strain evidence="2 3">ATCC BAA-1854</strain>
    </source>
</reference>
<name>A0A562TRT5_9SPHI</name>
<accession>A0A562TRT5</accession>
<protein>
    <submittedName>
        <fullName evidence="2">Uncharacterized protein</fullName>
    </submittedName>
</protein>
<keyword evidence="3" id="KW-1185">Reference proteome</keyword>
<feature type="transmembrane region" description="Helical" evidence="1">
    <location>
        <begin position="128"/>
        <end position="156"/>
    </location>
</feature>
<keyword evidence="1" id="KW-0472">Membrane</keyword>
<organism evidence="2 3">
    <name type="scientific">Mucilaginibacter frigoritolerans</name>
    <dbReference type="NCBI Taxonomy" id="652788"/>
    <lineage>
        <taxon>Bacteria</taxon>
        <taxon>Pseudomonadati</taxon>
        <taxon>Bacteroidota</taxon>
        <taxon>Sphingobacteriia</taxon>
        <taxon>Sphingobacteriales</taxon>
        <taxon>Sphingobacteriaceae</taxon>
        <taxon>Mucilaginibacter</taxon>
    </lineage>
</organism>
<dbReference type="EMBL" id="VLLI01000013">
    <property type="protein sequence ID" value="TWI96309.1"/>
    <property type="molecule type" value="Genomic_DNA"/>
</dbReference>
<evidence type="ECO:0000313" key="3">
    <source>
        <dbReference type="Proteomes" id="UP000317010"/>
    </source>
</evidence>
<evidence type="ECO:0000313" key="2">
    <source>
        <dbReference type="EMBL" id="TWI96309.1"/>
    </source>
</evidence>
<evidence type="ECO:0000256" key="1">
    <source>
        <dbReference type="SAM" id="Phobius"/>
    </source>
</evidence>
<keyword evidence="1" id="KW-1133">Transmembrane helix</keyword>